<reference evidence="4 5" key="1">
    <citation type="submission" date="2024-11" db="EMBL/GenBank/DDBJ databases">
        <title>A near-complete genome assembly of Cinchona calisaya.</title>
        <authorList>
            <person name="Lian D.C."/>
            <person name="Zhao X.W."/>
            <person name="Wei L."/>
        </authorList>
    </citation>
    <scope>NUCLEOTIDE SEQUENCE [LARGE SCALE GENOMIC DNA]</scope>
    <source>
        <tissue evidence="4">Nenye</tissue>
    </source>
</reference>
<organism evidence="4 5">
    <name type="scientific">Cinchona calisaya</name>
    <dbReference type="NCBI Taxonomy" id="153742"/>
    <lineage>
        <taxon>Eukaryota</taxon>
        <taxon>Viridiplantae</taxon>
        <taxon>Streptophyta</taxon>
        <taxon>Embryophyta</taxon>
        <taxon>Tracheophyta</taxon>
        <taxon>Spermatophyta</taxon>
        <taxon>Magnoliopsida</taxon>
        <taxon>eudicotyledons</taxon>
        <taxon>Gunneridae</taxon>
        <taxon>Pentapetalae</taxon>
        <taxon>asterids</taxon>
        <taxon>lamiids</taxon>
        <taxon>Gentianales</taxon>
        <taxon>Rubiaceae</taxon>
        <taxon>Cinchonoideae</taxon>
        <taxon>Cinchoneae</taxon>
        <taxon>Cinchona</taxon>
    </lineage>
</organism>
<dbReference type="InterPro" id="IPR012677">
    <property type="entry name" value="Nucleotide-bd_a/b_plait_sf"/>
</dbReference>
<dbReference type="Gene3D" id="3.30.70.330">
    <property type="match status" value="1"/>
</dbReference>
<dbReference type="EMBL" id="JBJUIK010000013">
    <property type="protein sequence ID" value="KAL3505856.1"/>
    <property type="molecule type" value="Genomic_DNA"/>
</dbReference>
<proteinExistence type="predicted"/>
<evidence type="ECO:0000259" key="3">
    <source>
        <dbReference type="PROSITE" id="PS50102"/>
    </source>
</evidence>
<comment type="caution">
    <text evidence="4">The sequence shown here is derived from an EMBL/GenBank/DDBJ whole genome shotgun (WGS) entry which is preliminary data.</text>
</comment>
<dbReference type="InterPro" id="IPR052462">
    <property type="entry name" value="SLIRP/GR-RBP-like"/>
</dbReference>
<evidence type="ECO:0000256" key="1">
    <source>
        <dbReference type="ARBA" id="ARBA00022884"/>
    </source>
</evidence>
<dbReference type="GO" id="GO:0003723">
    <property type="term" value="F:RNA binding"/>
    <property type="evidence" value="ECO:0007669"/>
    <property type="project" value="UniProtKB-UniRule"/>
</dbReference>
<name>A0ABD2YGL7_9GENT</name>
<dbReference type="SUPFAM" id="SSF54928">
    <property type="entry name" value="RNA-binding domain, RBD"/>
    <property type="match status" value="1"/>
</dbReference>
<dbReference type="InterPro" id="IPR000504">
    <property type="entry name" value="RRM_dom"/>
</dbReference>
<dbReference type="Pfam" id="PF00076">
    <property type="entry name" value="RRM_1"/>
    <property type="match status" value="1"/>
</dbReference>
<evidence type="ECO:0000313" key="4">
    <source>
        <dbReference type="EMBL" id="KAL3505856.1"/>
    </source>
</evidence>
<dbReference type="AlphaFoldDB" id="A0ABD2YGL7"/>
<feature type="domain" description="RRM" evidence="3">
    <location>
        <begin position="79"/>
        <end position="143"/>
    </location>
</feature>
<dbReference type="SMART" id="SM00360">
    <property type="entry name" value="RRM"/>
    <property type="match status" value="1"/>
</dbReference>
<sequence>MAVFCSPSKFPIYSFQSHKNLSISTRPFKRLLFFSATPKFSRFSIFSNFNPSLQKPSCCCTSTSSSPSTDPNWETTPTTILFVKGLAKSTSQESLKTAFSQFGDASRVKIITDKKTGQSLGFAYVWFSSGEVAQRAVEEMNGKAWVVQNPC</sequence>
<dbReference type="InterPro" id="IPR035979">
    <property type="entry name" value="RBD_domain_sf"/>
</dbReference>
<evidence type="ECO:0000256" key="2">
    <source>
        <dbReference type="PROSITE-ProRule" id="PRU00176"/>
    </source>
</evidence>
<gene>
    <name evidence="4" type="ORF">ACH5RR_031238</name>
</gene>
<protein>
    <recommendedName>
        <fullName evidence="3">RRM domain-containing protein</fullName>
    </recommendedName>
</protein>
<dbReference type="PROSITE" id="PS50102">
    <property type="entry name" value="RRM"/>
    <property type="match status" value="1"/>
</dbReference>
<keyword evidence="1 2" id="KW-0694">RNA-binding</keyword>
<dbReference type="Proteomes" id="UP001630127">
    <property type="component" value="Unassembled WGS sequence"/>
</dbReference>
<accession>A0ABD2YGL7</accession>
<evidence type="ECO:0000313" key="5">
    <source>
        <dbReference type="Proteomes" id="UP001630127"/>
    </source>
</evidence>
<keyword evidence="5" id="KW-1185">Reference proteome</keyword>
<dbReference type="PANTHER" id="PTHR48027">
    <property type="entry name" value="HETEROGENEOUS NUCLEAR RIBONUCLEOPROTEIN 87F-RELATED"/>
    <property type="match status" value="1"/>
</dbReference>